<reference evidence="2" key="1">
    <citation type="journal article" date="2015" name="Genome Announc.">
        <title>Genome sequence of the AIDS-associated pathogen Penicillium marneffei (ATCC18224) and its near taxonomic relative Talaromyces stipitatus (ATCC10500).</title>
        <authorList>
            <person name="Nierman W.C."/>
            <person name="Fedorova-Abrams N.D."/>
            <person name="Andrianopoulos A."/>
        </authorList>
    </citation>
    <scope>NUCLEOTIDE SEQUENCE [LARGE SCALE GENOMIC DNA]</scope>
    <source>
        <strain evidence="2">ATCC 10500 / CBS 375.48 / QM 6759 / NRRL 1006</strain>
    </source>
</reference>
<organism evidence="1 2">
    <name type="scientific">Talaromyces stipitatus (strain ATCC 10500 / CBS 375.48 / QM 6759 / NRRL 1006)</name>
    <name type="common">Penicillium stipitatum</name>
    <dbReference type="NCBI Taxonomy" id="441959"/>
    <lineage>
        <taxon>Eukaryota</taxon>
        <taxon>Fungi</taxon>
        <taxon>Dikarya</taxon>
        <taxon>Ascomycota</taxon>
        <taxon>Pezizomycotina</taxon>
        <taxon>Eurotiomycetes</taxon>
        <taxon>Eurotiomycetidae</taxon>
        <taxon>Eurotiales</taxon>
        <taxon>Trichocomaceae</taxon>
        <taxon>Talaromyces</taxon>
        <taxon>Talaromyces sect. Talaromyces</taxon>
    </lineage>
</organism>
<dbReference type="RefSeq" id="XP_002483409.1">
    <property type="nucleotide sequence ID" value="XM_002483364.1"/>
</dbReference>
<dbReference type="Proteomes" id="UP000001745">
    <property type="component" value="Unassembled WGS sequence"/>
</dbReference>
<proteinExistence type="predicted"/>
<dbReference type="InParanoid" id="B8MF76"/>
<keyword evidence="2" id="KW-1185">Reference proteome</keyword>
<evidence type="ECO:0000313" key="1">
    <source>
        <dbReference type="EMBL" id="EED16175.1"/>
    </source>
</evidence>
<gene>
    <name evidence="1" type="ORF">TSTA_012820</name>
</gene>
<dbReference type="VEuPathDB" id="FungiDB:TSTA_012820"/>
<sequence length="126" mass="13737">MKYAAAHIINPTATDPIAIPAICPPVRPNCVRHPWENSVDLREVNEEVTDVVASLVGLLVVWDLDPAEGNEELDAAGVTSVGPLAVIMRRACQNDFIYMSSREENIHEEIGPPPDPVVVVAKTKIF</sequence>
<dbReference type="AlphaFoldDB" id="B8MF76"/>
<name>B8MF76_TALSN</name>
<accession>B8MF76</accession>
<protein>
    <submittedName>
        <fullName evidence="1">Uncharacterized protein</fullName>
    </submittedName>
</protein>
<evidence type="ECO:0000313" key="2">
    <source>
        <dbReference type="Proteomes" id="UP000001745"/>
    </source>
</evidence>
<dbReference type="GeneID" id="8108158"/>
<dbReference type="EMBL" id="EQ962656">
    <property type="protein sequence ID" value="EED16175.1"/>
    <property type="molecule type" value="Genomic_DNA"/>
</dbReference>
<dbReference type="HOGENOM" id="CLU_1983056_0_0_1"/>